<evidence type="ECO:0000256" key="1">
    <source>
        <dbReference type="SAM" id="Phobius"/>
    </source>
</evidence>
<keyword evidence="1" id="KW-1133">Transmembrane helix</keyword>
<comment type="caution">
    <text evidence="2">The sequence shown here is derived from an EMBL/GenBank/DDBJ whole genome shotgun (WGS) entry which is preliminary data.</text>
</comment>
<sequence>MLKKIMKSQKGLSLIGLLCIIVLLGMIAAIAVPVIGEMFGNTKAEADQLVETHQPQTEVLNELDIIKNLDLPEYQDHSAESRVFL</sequence>
<dbReference type="EMBL" id="JACXAI010000016">
    <property type="protein sequence ID" value="MBD1381194.1"/>
    <property type="molecule type" value="Genomic_DNA"/>
</dbReference>
<evidence type="ECO:0000313" key="2">
    <source>
        <dbReference type="EMBL" id="MBD1381194.1"/>
    </source>
</evidence>
<dbReference type="AlphaFoldDB" id="A0A926NCX7"/>
<dbReference type="RefSeq" id="WP_191158790.1">
    <property type="nucleotide sequence ID" value="NZ_JACXAI010000016.1"/>
</dbReference>
<keyword evidence="1" id="KW-0812">Transmembrane</keyword>
<gene>
    <name evidence="2" type="ORF">IC621_13220</name>
</gene>
<organism evidence="2 3">
    <name type="scientific">Metabacillus arenae</name>
    <dbReference type="NCBI Taxonomy" id="2771434"/>
    <lineage>
        <taxon>Bacteria</taxon>
        <taxon>Bacillati</taxon>
        <taxon>Bacillota</taxon>
        <taxon>Bacilli</taxon>
        <taxon>Bacillales</taxon>
        <taxon>Bacillaceae</taxon>
        <taxon>Metabacillus</taxon>
    </lineage>
</organism>
<keyword evidence="3" id="KW-1185">Reference proteome</keyword>
<reference evidence="2" key="1">
    <citation type="submission" date="2020-09" db="EMBL/GenBank/DDBJ databases">
        <title>A novel bacterium of genus Bacillus, isolated from South China Sea.</title>
        <authorList>
            <person name="Huang H."/>
            <person name="Mo K."/>
            <person name="Hu Y."/>
        </authorList>
    </citation>
    <scope>NUCLEOTIDE SEQUENCE</scope>
    <source>
        <strain evidence="2">IB182487</strain>
    </source>
</reference>
<name>A0A926NCX7_9BACI</name>
<evidence type="ECO:0000313" key="3">
    <source>
        <dbReference type="Proteomes" id="UP000626844"/>
    </source>
</evidence>
<accession>A0A926NCX7</accession>
<protein>
    <submittedName>
        <fullName evidence="2">Type II secretion system protein</fullName>
    </submittedName>
</protein>
<proteinExistence type="predicted"/>
<keyword evidence="1" id="KW-0472">Membrane</keyword>
<feature type="transmembrane region" description="Helical" evidence="1">
    <location>
        <begin position="12"/>
        <end position="35"/>
    </location>
</feature>
<dbReference type="Proteomes" id="UP000626844">
    <property type="component" value="Unassembled WGS sequence"/>
</dbReference>